<evidence type="ECO:0000313" key="1">
    <source>
        <dbReference type="EMBL" id="SEG12009.1"/>
    </source>
</evidence>
<name>A0A1H5XJU3_9PROT</name>
<proteinExistence type="predicted"/>
<accession>A0A1H5XJU3</accession>
<dbReference type="AlphaFoldDB" id="A0A1H5XJU3"/>
<dbReference type="OrthoDB" id="6384928at2"/>
<protein>
    <submittedName>
        <fullName evidence="1">Uncharacterized protein</fullName>
    </submittedName>
</protein>
<sequence>MDKPFQCVGSSSNAHVGREFEHIAYRFFLQQGLHLYPGHIVEVGVGSTKKAHAFDLGCSEQKVVVECKSHRWTAGHNVPSAKLTVWNEAMYYFHVSPPDYRKIMFVLKDLRRGGGESLASYYLRTYNHLVPVGIEFWEYDESIGGALRVGT</sequence>
<reference evidence="1 2" key="1">
    <citation type="submission" date="2016-10" db="EMBL/GenBank/DDBJ databases">
        <authorList>
            <person name="de Groot N.N."/>
        </authorList>
    </citation>
    <scope>NUCLEOTIDE SEQUENCE [LARGE SCALE GENOMIC DNA]</scope>
    <source>
        <strain evidence="1 2">Nm13</strain>
    </source>
</reference>
<dbReference type="Proteomes" id="UP000236753">
    <property type="component" value="Unassembled WGS sequence"/>
</dbReference>
<evidence type="ECO:0000313" key="2">
    <source>
        <dbReference type="Proteomes" id="UP000236753"/>
    </source>
</evidence>
<gene>
    <name evidence="1" type="ORF">SAMN05216334_12837</name>
</gene>
<dbReference type="RefSeq" id="WP_103967372.1">
    <property type="nucleotide sequence ID" value="NZ_FNUX01000028.1"/>
</dbReference>
<organism evidence="1 2">
    <name type="scientific">Nitrosomonas ureae</name>
    <dbReference type="NCBI Taxonomy" id="44577"/>
    <lineage>
        <taxon>Bacteria</taxon>
        <taxon>Pseudomonadati</taxon>
        <taxon>Pseudomonadota</taxon>
        <taxon>Betaproteobacteria</taxon>
        <taxon>Nitrosomonadales</taxon>
        <taxon>Nitrosomonadaceae</taxon>
        <taxon>Nitrosomonas</taxon>
    </lineage>
</organism>
<dbReference type="EMBL" id="FNUX01000028">
    <property type="protein sequence ID" value="SEG12009.1"/>
    <property type="molecule type" value="Genomic_DNA"/>
</dbReference>